<proteinExistence type="predicted"/>
<dbReference type="EMBL" id="KZ859146">
    <property type="protein sequence ID" value="RDW22829.1"/>
    <property type="molecule type" value="Genomic_DNA"/>
</dbReference>
<evidence type="ECO:0000313" key="1">
    <source>
        <dbReference type="EMBL" id="AOW02767.1"/>
    </source>
</evidence>
<dbReference type="PANTHER" id="PTHR36166:SF1">
    <property type="entry name" value="SRPBCC DOMAIN-CONTAINING PROTEIN"/>
    <property type="match status" value="1"/>
</dbReference>
<dbReference type="InterPro" id="IPR023393">
    <property type="entry name" value="START-like_dom_sf"/>
</dbReference>
<dbReference type="eggNOG" id="ENOG502SBMF">
    <property type="taxonomic scope" value="Eukaryota"/>
</dbReference>
<reference evidence="2 4" key="2">
    <citation type="submission" date="2018-07" db="EMBL/GenBank/DDBJ databases">
        <title>Draft Genome Assemblies for Five Robust Yarrowia lipolytica Strains Exhibiting High Lipid Production and Pentose Sugar Utilization and Sugar Alcohol Secretion from Undetoxified Lignocellulosic Biomass Hydrolysates.</title>
        <authorList>
            <consortium name="DOE Joint Genome Institute"/>
            <person name="Walker C."/>
            <person name="Ryu S."/>
            <person name="Na H."/>
            <person name="Zane M."/>
            <person name="LaButti K."/>
            <person name="Lipzen A."/>
            <person name="Haridas S."/>
            <person name="Barry K."/>
            <person name="Grigoriev I.V."/>
            <person name="Quarterman J."/>
            <person name="Slininger P."/>
            <person name="Dien B."/>
            <person name="Trinh C.T."/>
        </authorList>
    </citation>
    <scope>NUCLEOTIDE SEQUENCE [LARGE SCALE GENOMIC DNA]</scope>
    <source>
        <strain evidence="2 4">YB392</strain>
    </source>
</reference>
<name>A0A1H6PRK8_YARLL</name>
<dbReference type="PANTHER" id="PTHR36166">
    <property type="entry name" value="CHROMOSOME 9, WHOLE GENOME SHOTGUN SEQUENCE"/>
    <property type="match status" value="1"/>
</dbReference>
<protein>
    <recommendedName>
        <fullName evidence="5">SRPBCC domain-containing protein</fullName>
    </recommendedName>
</protein>
<reference evidence="1 3" key="1">
    <citation type="journal article" date="2016" name="PLoS ONE">
        <title>Sequence Assembly of Yarrowia lipolytica Strain W29/CLIB89 Shows Transposable Element Diversity.</title>
        <authorList>
            <person name="Magnan C."/>
            <person name="Yu J."/>
            <person name="Chang I."/>
            <person name="Jahn E."/>
            <person name="Kanomata Y."/>
            <person name="Wu J."/>
            <person name="Zeller M."/>
            <person name="Oakes M."/>
            <person name="Baldi P."/>
            <person name="Sandmeyer S."/>
        </authorList>
    </citation>
    <scope>NUCLEOTIDE SEQUENCE [LARGE SCALE GENOMIC DNA]</scope>
    <source>
        <strain evidence="1">CLIB89</strain>
        <strain evidence="3">CLIB89(W29)</strain>
    </source>
</reference>
<dbReference type="KEGG" id="yli:2909389"/>
<dbReference type="Proteomes" id="UP000182444">
    <property type="component" value="Chromosome 1C"/>
</dbReference>
<dbReference type="VEuPathDB" id="FungiDB:YALI0_C12551g"/>
<evidence type="ECO:0000313" key="4">
    <source>
        <dbReference type="Proteomes" id="UP000256601"/>
    </source>
</evidence>
<dbReference type="Proteomes" id="UP000256601">
    <property type="component" value="Unassembled WGS sequence"/>
</dbReference>
<accession>A0A1H6PRK8</accession>
<dbReference type="GeneID" id="2909389"/>
<dbReference type="CDD" id="cd07822">
    <property type="entry name" value="SRPBCC_4"/>
    <property type="match status" value="1"/>
</dbReference>
<dbReference type="Gene3D" id="3.30.530.20">
    <property type="match status" value="1"/>
</dbReference>
<gene>
    <name evidence="2" type="ORF">B0I71DRAFT_20996</name>
    <name evidence="1" type="ORF">YALI1_C17728g</name>
</gene>
<dbReference type="OrthoDB" id="10348350at2759"/>
<sequence length="183" mass="21358">MPYTITTEITIETSPEVVSNILFDFKNYHQWNSWLKVSGGPPREKEATFYFDLIGSRLAVYATQPARTSSYTPIVALASPSVLKWCRGDKHKWALDGEHTFEIIASKENTGRCTFRQGEKFTGTLAKGLSLTGYYERQRDSYERMNRELKLFAEEMVHSDEFVERFSEERERHNFKSHHFNID</sequence>
<organism evidence="1 3">
    <name type="scientific">Yarrowia lipolytica</name>
    <name type="common">Candida lipolytica</name>
    <dbReference type="NCBI Taxonomy" id="4952"/>
    <lineage>
        <taxon>Eukaryota</taxon>
        <taxon>Fungi</taxon>
        <taxon>Dikarya</taxon>
        <taxon>Ascomycota</taxon>
        <taxon>Saccharomycotina</taxon>
        <taxon>Dipodascomycetes</taxon>
        <taxon>Dipodascales</taxon>
        <taxon>Dipodascales incertae sedis</taxon>
        <taxon>Yarrowia</taxon>
    </lineage>
</organism>
<evidence type="ECO:0000313" key="3">
    <source>
        <dbReference type="Proteomes" id="UP000182444"/>
    </source>
</evidence>
<evidence type="ECO:0008006" key="5">
    <source>
        <dbReference type="Google" id="ProtNLM"/>
    </source>
</evidence>
<dbReference type="VEuPathDB" id="FungiDB:YALI1_C17728g"/>
<dbReference type="SUPFAM" id="SSF55961">
    <property type="entry name" value="Bet v1-like"/>
    <property type="match status" value="1"/>
</dbReference>
<dbReference type="EMBL" id="CP017555">
    <property type="protein sequence ID" value="AOW02767.1"/>
    <property type="molecule type" value="Genomic_DNA"/>
</dbReference>
<dbReference type="AlphaFoldDB" id="A0A1H6PRK8"/>
<dbReference type="RefSeq" id="XP_501766.2">
    <property type="nucleotide sequence ID" value="XM_501766.2"/>
</dbReference>
<evidence type="ECO:0000313" key="2">
    <source>
        <dbReference type="EMBL" id="RDW22829.1"/>
    </source>
</evidence>